<dbReference type="PATRIC" id="fig|1423792.3.peg.133"/>
<keyword evidence="9 17" id="KW-1133">Transmembrane helix</keyword>
<dbReference type="Pfam" id="PF00358">
    <property type="entry name" value="PTS_EIIA_1"/>
    <property type="match status" value="1"/>
</dbReference>
<name>A0A0R1N9U7_9LACO</name>
<feature type="transmembrane region" description="Helical" evidence="17">
    <location>
        <begin position="305"/>
        <end position="330"/>
    </location>
</feature>
<organism evidence="21 22">
    <name type="scientific">Schleiferilactobacillus perolens DSM 12744</name>
    <dbReference type="NCBI Taxonomy" id="1423792"/>
    <lineage>
        <taxon>Bacteria</taxon>
        <taxon>Bacillati</taxon>
        <taxon>Bacillota</taxon>
        <taxon>Bacilli</taxon>
        <taxon>Lactobacillales</taxon>
        <taxon>Lactobacillaceae</taxon>
        <taxon>Schleiferilactobacillus</taxon>
    </lineage>
</organism>
<feature type="active site" description="Phosphocysteine intermediate; for EIIB activity" evidence="16">
    <location>
        <position position="38"/>
    </location>
</feature>
<dbReference type="PROSITE" id="PS51098">
    <property type="entry name" value="PTS_EIIB_TYPE_1"/>
    <property type="match status" value="1"/>
</dbReference>
<comment type="caution">
    <text evidence="21">The sequence shown here is derived from an EMBL/GenBank/DDBJ whole genome shotgun (WGS) entry which is preliminary data.</text>
</comment>
<dbReference type="Gene3D" id="2.70.70.10">
    <property type="entry name" value="Glucose Permease (Domain IIA)"/>
    <property type="match status" value="1"/>
</dbReference>
<dbReference type="PROSITE" id="PS00371">
    <property type="entry name" value="PTS_EIIA_TYPE_1_HIS"/>
    <property type="match status" value="1"/>
</dbReference>
<evidence type="ECO:0000256" key="1">
    <source>
        <dbReference type="ARBA" id="ARBA00004651"/>
    </source>
</evidence>
<dbReference type="InterPro" id="IPR003352">
    <property type="entry name" value="PTS_EIIC"/>
</dbReference>
<dbReference type="GO" id="GO:0008982">
    <property type="term" value="F:protein-N(PI)-phosphohistidine-sugar phosphotransferase activity"/>
    <property type="evidence" value="ECO:0007669"/>
    <property type="project" value="InterPro"/>
</dbReference>
<dbReference type="GO" id="GO:0015771">
    <property type="term" value="P:trehalose transport"/>
    <property type="evidence" value="ECO:0007669"/>
    <property type="project" value="TreeGrafter"/>
</dbReference>
<evidence type="ECO:0000256" key="16">
    <source>
        <dbReference type="PROSITE-ProRule" id="PRU00421"/>
    </source>
</evidence>
<comment type="subcellular location">
    <subcellularLocation>
        <location evidence="1">Cell membrane</location>
        <topology evidence="1">Multi-pass membrane protein</topology>
    </subcellularLocation>
</comment>
<reference evidence="21 22" key="1">
    <citation type="journal article" date="2015" name="Genome Announc.">
        <title>Expanding the biotechnology potential of lactobacilli through comparative genomics of 213 strains and associated genera.</title>
        <authorList>
            <person name="Sun Z."/>
            <person name="Harris H.M."/>
            <person name="McCann A."/>
            <person name="Guo C."/>
            <person name="Argimon S."/>
            <person name="Zhang W."/>
            <person name="Yang X."/>
            <person name="Jeffery I.B."/>
            <person name="Cooney J.C."/>
            <person name="Kagawa T.F."/>
            <person name="Liu W."/>
            <person name="Song Y."/>
            <person name="Salvetti E."/>
            <person name="Wrobel A."/>
            <person name="Rasinkangas P."/>
            <person name="Parkhill J."/>
            <person name="Rea M.C."/>
            <person name="O'Sullivan O."/>
            <person name="Ritari J."/>
            <person name="Douillard F.P."/>
            <person name="Paul Ross R."/>
            <person name="Yang R."/>
            <person name="Briner A.E."/>
            <person name="Felis G.E."/>
            <person name="de Vos W.M."/>
            <person name="Barrangou R."/>
            <person name="Klaenhammer T.R."/>
            <person name="Caufield P.W."/>
            <person name="Cui Y."/>
            <person name="Zhang H."/>
            <person name="O'Toole P.W."/>
        </authorList>
    </citation>
    <scope>NUCLEOTIDE SEQUENCE [LARGE SCALE GENOMIC DNA]</scope>
    <source>
        <strain evidence="21 22">DSM 12744</strain>
    </source>
</reference>
<protein>
    <recommendedName>
        <fullName evidence="14">PTS system sucrose-specific EIIBCA component</fullName>
        <ecNumber evidence="11">2.7.1.211</ecNumber>
    </recommendedName>
    <alternativeName>
        <fullName evidence="15">EIIBCA-Scr</fullName>
    </alternativeName>
</protein>
<dbReference type="Gene3D" id="3.30.1360.60">
    <property type="entry name" value="Glucose permease domain IIB"/>
    <property type="match status" value="1"/>
</dbReference>
<dbReference type="AlphaFoldDB" id="A0A0R1N9U7"/>
<evidence type="ECO:0000313" key="22">
    <source>
        <dbReference type="Proteomes" id="UP000051330"/>
    </source>
</evidence>
<dbReference type="NCBIfam" id="TIGR01995">
    <property type="entry name" value="PTS-II-ABC-beta"/>
    <property type="match status" value="1"/>
</dbReference>
<dbReference type="STRING" id="1423792.FD09_GL000130"/>
<keyword evidence="4" id="KW-0762">Sugar transport</keyword>
<keyword evidence="10 17" id="KW-0472">Membrane</keyword>
<feature type="transmembrane region" description="Helical" evidence="17">
    <location>
        <begin position="128"/>
        <end position="149"/>
    </location>
</feature>
<dbReference type="InterPro" id="IPR050558">
    <property type="entry name" value="PTS_Sugar-Specific_Components"/>
</dbReference>
<evidence type="ECO:0000256" key="13">
    <source>
        <dbReference type="ARBA" id="ARBA00048931"/>
    </source>
</evidence>
<feature type="transmembrane region" description="Helical" evidence="17">
    <location>
        <begin position="442"/>
        <end position="463"/>
    </location>
</feature>
<evidence type="ECO:0000256" key="5">
    <source>
        <dbReference type="ARBA" id="ARBA00022679"/>
    </source>
</evidence>
<feature type="transmembrane region" description="Helical" evidence="17">
    <location>
        <begin position="259"/>
        <end position="285"/>
    </location>
</feature>
<evidence type="ECO:0000259" key="18">
    <source>
        <dbReference type="PROSITE" id="PS51093"/>
    </source>
</evidence>
<comment type="function">
    <text evidence="12">The phosphoenolpyruvate-dependent sugar phosphotransferase system (sugar PTS), a major carbohydrate active transport system, catalyzes the phosphorylation of incoming sugar substrates concomitantly with their translocation across the cell membrane. This system is involved in sucrose transport.</text>
</comment>
<dbReference type="EC" id="2.7.1.211" evidence="11"/>
<dbReference type="PANTHER" id="PTHR30175">
    <property type="entry name" value="PHOSPHOTRANSFERASE SYSTEM TRANSPORT PROTEIN"/>
    <property type="match status" value="1"/>
</dbReference>
<feature type="domain" description="PTS EIIC type-1" evidence="20">
    <location>
        <begin position="123"/>
        <end position="475"/>
    </location>
</feature>
<evidence type="ECO:0000256" key="3">
    <source>
        <dbReference type="ARBA" id="ARBA00022475"/>
    </source>
</evidence>
<feature type="transmembrane region" description="Helical" evidence="17">
    <location>
        <begin position="161"/>
        <end position="180"/>
    </location>
</feature>
<comment type="catalytic activity">
    <reaction evidence="13">
        <text>N(pros)-phospho-L-histidyl-[protein](out) + sucrose = sucrose 6(G)-phosphate(in) + L-histidyl-[protein]</text>
        <dbReference type="Rhea" id="RHEA:49236"/>
        <dbReference type="Rhea" id="RHEA-COMP:9745"/>
        <dbReference type="Rhea" id="RHEA-COMP:9746"/>
        <dbReference type="ChEBI" id="CHEBI:17992"/>
        <dbReference type="ChEBI" id="CHEBI:29979"/>
        <dbReference type="ChEBI" id="CHEBI:64837"/>
        <dbReference type="ChEBI" id="CHEBI:91002"/>
        <dbReference type="EC" id="2.7.1.211"/>
    </reaction>
</comment>
<evidence type="ECO:0000256" key="2">
    <source>
        <dbReference type="ARBA" id="ARBA00022448"/>
    </source>
</evidence>
<dbReference type="PROSITE" id="PS51103">
    <property type="entry name" value="PTS_EIIC_TYPE_1"/>
    <property type="match status" value="1"/>
</dbReference>
<dbReference type="FunFam" id="2.70.70.10:FF:000001">
    <property type="entry name" value="PTS system glucose-specific IIA component"/>
    <property type="match status" value="1"/>
</dbReference>
<evidence type="ECO:0000256" key="12">
    <source>
        <dbReference type="ARBA" id="ARBA00045139"/>
    </source>
</evidence>
<keyword evidence="22" id="KW-1185">Reference proteome</keyword>
<evidence type="ECO:0000256" key="6">
    <source>
        <dbReference type="ARBA" id="ARBA00022683"/>
    </source>
</evidence>
<dbReference type="InterPro" id="IPR036878">
    <property type="entry name" value="Glu_permease_IIB"/>
</dbReference>
<dbReference type="PROSITE" id="PS01035">
    <property type="entry name" value="PTS_EIIB_TYPE_1_CYS"/>
    <property type="match status" value="1"/>
</dbReference>
<evidence type="ECO:0000259" key="19">
    <source>
        <dbReference type="PROSITE" id="PS51098"/>
    </source>
</evidence>
<keyword evidence="5" id="KW-0808">Transferase</keyword>
<evidence type="ECO:0000256" key="15">
    <source>
        <dbReference type="ARBA" id="ARBA00081008"/>
    </source>
</evidence>
<sequence length="629" mass="67486">MKHPRKEEYPMRKDYTAMAQQIVSQIGGEENVIDLYHCITRLRFRLKDQNIAHSHADQIKKIPGVLSVVEANGQFQVVIGNDVDKAYDSVMANYSIQSALDGEADTTSTDDSKQGNILTRFFNVLSSIFNPIIMPLAGAGMIKALLVILTTFKWMSEKSSTYAILSAAGNSVFYFLPLFLTVSAAKVFKANQFVSLAIVAALLEPNFTKLVTGNGVKVDFFGLPAILMGYSGTVIPAIIAIFIYAQFERKVLNRFVPKSLEIFLLPMIALLIMVPATVMVIGPVGVALGNGLGTAVNFISQHSGLLAGVIIGGGWTYLVMIGIHWGVVPIMINNLATHGYDIIRPMVAAATFASAGAALGVFFRSKDKDVKTLALSSLIPALLGGITEPIVYGLSVRFKRPLIAQTIAGAVAGGFMGMMQTKAIVYVFPALTTLPAFFGKTFIFYLIGITIAFSLSAVLTYILGLGEDPEKATDNVTPNNELTLPFAGDALPLDQVSDEVFASKAMGEGIAVKPINGNLLAPITGTVTTVFPTKHALGFKSANGMEVLVHIGIDTVNLKGTGYQIDVKEGDHVTQGQHIGQVDLALLRDKGYDTTTMLIVTNTQEVGAFHITTDDQDYAFSDPQAAVEA</sequence>
<dbReference type="InterPro" id="IPR013013">
    <property type="entry name" value="PTS_EIIC_1"/>
</dbReference>
<feature type="transmembrane region" description="Helical" evidence="17">
    <location>
        <begin position="375"/>
        <end position="395"/>
    </location>
</feature>
<dbReference type="InterPro" id="IPR011055">
    <property type="entry name" value="Dup_hybrid_motif"/>
</dbReference>
<feature type="domain" description="PTS EIIA type-1" evidence="18">
    <location>
        <begin position="498"/>
        <end position="602"/>
    </location>
</feature>
<dbReference type="SUPFAM" id="SSF55604">
    <property type="entry name" value="Glucose permease domain IIB"/>
    <property type="match status" value="1"/>
</dbReference>
<evidence type="ECO:0000256" key="8">
    <source>
        <dbReference type="ARBA" id="ARBA00022777"/>
    </source>
</evidence>
<dbReference type="GO" id="GO:0016301">
    <property type="term" value="F:kinase activity"/>
    <property type="evidence" value="ECO:0007669"/>
    <property type="project" value="UniProtKB-KW"/>
</dbReference>
<keyword evidence="8" id="KW-0418">Kinase</keyword>
<feature type="domain" description="PTS EIIB type-1" evidence="19">
    <location>
        <begin position="16"/>
        <end position="100"/>
    </location>
</feature>
<keyword evidence="7 17" id="KW-0812">Transmembrane</keyword>
<dbReference type="EMBL" id="AZEC01000001">
    <property type="protein sequence ID" value="KRL14482.1"/>
    <property type="molecule type" value="Genomic_DNA"/>
</dbReference>
<dbReference type="NCBIfam" id="TIGR00830">
    <property type="entry name" value="PTBA"/>
    <property type="match status" value="1"/>
</dbReference>
<keyword evidence="2" id="KW-0813">Transport</keyword>
<evidence type="ECO:0000256" key="9">
    <source>
        <dbReference type="ARBA" id="ARBA00022989"/>
    </source>
</evidence>
<dbReference type="GO" id="GO:0090589">
    <property type="term" value="F:protein-phosphocysteine-trehalose phosphotransferase system transporter activity"/>
    <property type="evidence" value="ECO:0007669"/>
    <property type="project" value="TreeGrafter"/>
</dbReference>
<evidence type="ECO:0000256" key="4">
    <source>
        <dbReference type="ARBA" id="ARBA00022597"/>
    </source>
</evidence>
<dbReference type="Pfam" id="PF02378">
    <property type="entry name" value="PTS_EIIC"/>
    <property type="match status" value="1"/>
</dbReference>
<dbReference type="InterPro" id="IPR018113">
    <property type="entry name" value="PTrfase_EIIB_Cys"/>
</dbReference>
<dbReference type="CDD" id="cd00212">
    <property type="entry name" value="PTS_IIB_glc"/>
    <property type="match status" value="1"/>
</dbReference>
<evidence type="ECO:0000256" key="11">
    <source>
        <dbReference type="ARBA" id="ARBA00044053"/>
    </source>
</evidence>
<dbReference type="Pfam" id="PF00367">
    <property type="entry name" value="PTS_EIIB"/>
    <property type="match status" value="1"/>
</dbReference>
<dbReference type="InterPro" id="IPR001127">
    <property type="entry name" value="PTS_EIIA_1_perm"/>
</dbReference>
<feature type="transmembrane region" description="Helical" evidence="17">
    <location>
        <begin position="407"/>
        <end position="430"/>
    </location>
</feature>
<dbReference type="GO" id="GO:0005886">
    <property type="term" value="C:plasma membrane"/>
    <property type="evidence" value="ECO:0007669"/>
    <property type="project" value="UniProtKB-SubCell"/>
</dbReference>
<evidence type="ECO:0000256" key="14">
    <source>
        <dbReference type="ARBA" id="ARBA00074554"/>
    </source>
</evidence>
<evidence type="ECO:0000256" key="17">
    <source>
        <dbReference type="SAM" id="Phobius"/>
    </source>
</evidence>
<dbReference type="PANTHER" id="PTHR30175:SF1">
    <property type="entry name" value="PTS SYSTEM ARBUTIN-, CELLOBIOSE-, AND SALICIN-SPECIFIC EIIBC COMPONENT-RELATED"/>
    <property type="match status" value="1"/>
</dbReference>
<dbReference type="GO" id="GO:0009401">
    <property type="term" value="P:phosphoenolpyruvate-dependent sugar phosphotransferase system"/>
    <property type="evidence" value="ECO:0007669"/>
    <property type="project" value="UniProtKB-KW"/>
</dbReference>
<dbReference type="FunFam" id="3.30.1360.60:FF:000001">
    <property type="entry name" value="PTS system glucose-specific IIBC component PtsG"/>
    <property type="match status" value="1"/>
</dbReference>
<proteinExistence type="predicted"/>
<evidence type="ECO:0000256" key="7">
    <source>
        <dbReference type="ARBA" id="ARBA00022692"/>
    </source>
</evidence>
<accession>A0A0R1N9U7</accession>
<dbReference type="PROSITE" id="PS51093">
    <property type="entry name" value="PTS_EIIA_TYPE_1"/>
    <property type="match status" value="1"/>
</dbReference>
<feature type="transmembrane region" description="Helical" evidence="17">
    <location>
        <begin position="223"/>
        <end position="247"/>
    </location>
</feature>
<dbReference type="SUPFAM" id="SSF51261">
    <property type="entry name" value="Duplicated hybrid motif"/>
    <property type="match status" value="1"/>
</dbReference>
<dbReference type="InterPro" id="IPR001996">
    <property type="entry name" value="PTS_IIB_1"/>
</dbReference>
<gene>
    <name evidence="21" type="ORF">FD09_GL000130</name>
</gene>
<keyword evidence="3" id="KW-1003">Cell membrane</keyword>
<dbReference type="Proteomes" id="UP000051330">
    <property type="component" value="Unassembled WGS sequence"/>
</dbReference>
<evidence type="ECO:0000313" key="21">
    <source>
        <dbReference type="EMBL" id="KRL14482.1"/>
    </source>
</evidence>
<dbReference type="InterPro" id="IPR011297">
    <property type="entry name" value="PTS_IIABC_b_glu"/>
</dbReference>
<evidence type="ECO:0000259" key="20">
    <source>
        <dbReference type="PROSITE" id="PS51103"/>
    </source>
</evidence>
<evidence type="ECO:0000256" key="10">
    <source>
        <dbReference type="ARBA" id="ARBA00023136"/>
    </source>
</evidence>
<keyword evidence="6" id="KW-0598">Phosphotransferase system</keyword>
<feature type="transmembrane region" description="Helical" evidence="17">
    <location>
        <begin position="342"/>
        <end position="363"/>
    </location>
</feature>